<evidence type="ECO:0000256" key="4">
    <source>
        <dbReference type="ARBA" id="ARBA00022898"/>
    </source>
</evidence>
<evidence type="ECO:0000256" key="3">
    <source>
        <dbReference type="ARBA" id="ARBA00022793"/>
    </source>
</evidence>
<dbReference type="Proteomes" id="UP000824160">
    <property type="component" value="Unassembled WGS sequence"/>
</dbReference>
<comment type="caution">
    <text evidence="8">The sequence shown here is derived from an EMBL/GenBank/DDBJ whole genome shotgun (WGS) entry which is preliminary data.</text>
</comment>
<organism evidence="8 9">
    <name type="scientific">Candidatus Faecivivens stercoripullorum</name>
    <dbReference type="NCBI Taxonomy" id="2840805"/>
    <lineage>
        <taxon>Bacteria</taxon>
        <taxon>Bacillati</taxon>
        <taxon>Bacillota</taxon>
        <taxon>Clostridia</taxon>
        <taxon>Eubacteriales</taxon>
        <taxon>Oscillospiraceae</taxon>
        <taxon>Oscillospiraceae incertae sedis</taxon>
        <taxon>Candidatus Faecivivens</taxon>
    </lineage>
</organism>
<dbReference type="InterPro" id="IPR015421">
    <property type="entry name" value="PyrdxlP-dep_Trfase_major"/>
</dbReference>
<evidence type="ECO:0000256" key="5">
    <source>
        <dbReference type="ARBA" id="ARBA00023239"/>
    </source>
</evidence>
<dbReference type="SUPFAM" id="SSF53383">
    <property type="entry name" value="PLP-dependent transferases"/>
    <property type="match status" value="1"/>
</dbReference>
<evidence type="ECO:0000256" key="2">
    <source>
        <dbReference type="ARBA" id="ARBA00010671"/>
    </source>
</evidence>
<sequence>MTRQTAPITDFLTAYAASGTSRLHMPGHKGMAPDGYPDFLSAAFPYDLTEIAGADELYEPEGIIAQSEKITANLYHSGYSCYSAGGSTLSILSMVTAAVRKCGREIIAVRNAHLSFVNACVHCDAEIHWLVPEYDRETGLCLPVTAVEIDRCMQAHPEAKIVYITSPDYYGVQADIGAIAQTVHANGGILLCDNAHGAHLIAFDGVHPMAAGADLCCDSPHKTLPVLTGGSILHCGKEMASRLPKNELKRLMTMYGSTSPSYLIMASLEQAVLWMQRDGISGFQQLDKRMNVLSDQLREMGVVLLDRVTDCTKLTLDACRCGYTSDEMSDELRRFKMEPEFSGGGKVVLMFSPQTDEQTFQRLLQFGQSLSKRSPIGYPAFALTPERVMPLRKAAFAPCIEVDTRDAEGRIAAENRIACPPGIPVVTAGEKIGAAEKKMLLDSGIFQINVLK</sequence>
<dbReference type="PANTHER" id="PTHR43277">
    <property type="entry name" value="ARGININE DECARBOXYLASE"/>
    <property type="match status" value="1"/>
</dbReference>
<keyword evidence="3" id="KW-0210">Decarboxylase</keyword>
<dbReference type="EMBL" id="DVLW01000234">
    <property type="protein sequence ID" value="HIT95220.1"/>
    <property type="molecule type" value="Genomic_DNA"/>
</dbReference>
<reference evidence="8" key="2">
    <citation type="journal article" date="2021" name="PeerJ">
        <title>Extensive microbial diversity within the chicken gut microbiome revealed by metagenomics and culture.</title>
        <authorList>
            <person name="Gilroy R."/>
            <person name="Ravi A."/>
            <person name="Getino M."/>
            <person name="Pursley I."/>
            <person name="Horton D.L."/>
            <person name="Alikhan N.F."/>
            <person name="Baker D."/>
            <person name="Gharbi K."/>
            <person name="Hall N."/>
            <person name="Watson M."/>
            <person name="Adriaenssens E.M."/>
            <person name="Foster-Nyarko E."/>
            <person name="Jarju S."/>
            <person name="Secka A."/>
            <person name="Antonio M."/>
            <person name="Oren A."/>
            <person name="Chaudhuri R.R."/>
            <person name="La Ragione R."/>
            <person name="Hildebrand F."/>
            <person name="Pallen M.J."/>
        </authorList>
    </citation>
    <scope>NUCLEOTIDE SEQUENCE</scope>
    <source>
        <strain evidence="8">ChiBcec7-5410</strain>
    </source>
</reference>
<dbReference type="InterPro" id="IPR008286">
    <property type="entry name" value="Prn/Lys/Arg_de-COase_C"/>
</dbReference>
<dbReference type="InterPro" id="IPR036633">
    <property type="entry name" value="Prn/Lys/Arg_de-COase_C_sf"/>
</dbReference>
<evidence type="ECO:0000313" key="8">
    <source>
        <dbReference type="EMBL" id="HIT95220.1"/>
    </source>
</evidence>
<dbReference type="AlphaFoldDB" id="A0A9D1H7Q8"/>
<dbReference type="Gene3D" id="3.40.640.10">
    <property type="entry name" value="Type I PLP-dependent aspartate aminotransferase-like (Major domain)"/>
    <property type="match status" value="1"/>
</dbReference>
<feature type="domain" description="Orn/Lys/Arg decarboxylase C-terminal" evidence="7">
    <location>
        <begin position="401"/>
        <end position="440"/>
    </location>
</feature>
<comment type="similarity">
    <text evidence="2">Belongs to the Orn/Lys/Arg decarboxylase class-I family.</text>
</comment>
<evidence type="ECO:0000256" key="1">
    <source>
        <dbReference type="ARBA" id="ARBA00001933"/>
    </source>
</evidence>
<keyword evidence="5" id="KW-0456">Lyase</keyword>
<dbReference type="InterPro" id="IPR015424">
    <property type="entry name" value="PyrdxlP-dep_Trfase"/>
</dbReference>
<reference evidence="8" key="1">
    <citation type="submission" date="2020-10" db="EMBL/GenBank/DDBJ databases">
        <authorList>
            <person name="Gilroy R."/>
        </authorList>
    </citation>
    <scope>NUCLEOTIDE SEQUENCE</scope>
    <source>
        <strain evidence="8">ChiBcec7-5410</strain>
    </source>
</reference>
<proteinExistence type="inferred from homology"/>
<evidence type="ECO:0000313" key="9">
    <source>
        <dbReference type="Proteomes" id="UP000824160"/>
    </source>
</evidence>
<dbReference type="InterPro" id="IPR000310">
    <property type="entry name" value="Orn/Lys/Arg_deCO2ase_major_dom"/>
</dbReference>
<dbReference type="Pfam" id="PF03711">
    <property type="entry name" value="OKR_DC_1_C"/>
    <property type="match status" value="1"/>
</dbReference>
<name>A0A9D1H7Q8_9FIRM</name>
<dbReference type="PANTHER" id="PTHR43277:SF4">
    <property type="entry name" value="ARGININE DECARBOXYLASE"/>
    <property type="match status" value="1"/>
</dbReference>
<protein>
    <submittedName>
        <fullName evidence="8">Amino acid decarboxylase</fullName>
    </submittedName>
</protein>
<gene>
    <name evidence="8" type="ORF">IAC43_08535</name>
</gene>
<dbReference type="SUPFAM" id="SSF55904">
    <property type="entry name" value="Ornithine decarboxylase C-terminal domain"/>
    <property type="match status" value="1"/>
</dbReference>
<evidence type="ECO:0000259" key="6">
    <source>
        <dbReference type="Pfam" id="PF01276"/>
    </source>
</evidence>
<accession>A0A9D1H7Q8</accession>
<keyword evidence="4" id="KW-0663">Pyridoxal phosphate</keyword>
<dbReference type="GO" id="GO:0016831">
    <property type="term" value="F:carboxy-lyase activity"/>
    <property type="evidence" value="ECO:0007669"/>
    <property type="project" value="UniProtKB-KW"/>
</dbReference>
<feature type="domain" description="Orn/Lys/Arg decarboxylases family 1 pyridoxal-P attachment site" evidence="6">
    <location>
        <begin position="7"/>
        <end position="285"/>
    </location>
</feature>
<dbReference type="InterPro" id="IPR052357">
    <property type="entry name" value="Orn_Lys_Arg_decarboxylase-I"/>
</dbReference>
<evidence type="ECO:0000259" key="7">
    <source>
        <dbReference type="Pfam" id="PF03711"/>
    </source>
</evidence>
<dbReference type="Pfam" id="PF01276">
    <property type="entry name" value="OKR_DC_1"/>
    <property type="match status" value="1"/>
</dbReference>
<dbReference type="Gene3D" id="3.90.100.10">
    <property type="entry name" value="Orn/Lys/Arg decarboxylase, C-terminal domain"/>
    <property type="match status" value="1"/>
</dbReference>
<comment type="cofactor">
    <cofactor evidence="1">
        <name>pyridoxal 5'-phosphate</name>
        <dbReference type="ChEBI" id="CHEBI:597326"/>
    </cofactor>
</comment>